<dbReference type="SUPFAM" id="SSF48371">
    <property type="entry name" value="ARM repeat"/>
    <property type="match status" value="1"/>
</dbReference>
<proteinExistence type="predicted"/>
<reference evidence="2" key="1">
    <citation type="submission" date="2016-11" db="EMBL/GenBank/DDBJ databases">
        <authorList>
            <person name="Varghese N."/>
            <person name="Submissions S."/>
        </authorList>
    </citation>
    <scope>NUCLEOTIDE SEQUENCE [LARGE SCALE GENOMIC DNA]</scope>
    <source>
        <strain evidence="2">DSM 10349</strain>
    </source>
</reference>
<dbReference type="OrthoDB" id="9801369at2"/>
<dbReference type="STRING" id="1121421.SAMN02745123_02935"/>
<dbReference type="PANTHER" id="PTHR41291">
    <property type="entry name" value="DNA ALKYLATION REPAIR PROTEIN"/>
    <property type="match status" value="1"/>
</dbReference>
<accession>A0A1M6UW24</accession>
<dbReference type="PANTHER" id="PTHR41291:SF1">
    <property type="entry name" value="DNA ALKYLATION REPAIR PROTEIN"/>
    <property type="match status" value="1"/>
</dbReference>
<protein>
    <submittedName>
        <fullName evidence="1">DNA alkylation repair enzyme</fullName>
    </submittedName>
</protein>
<organism evidence="1 2">
    <name type="scientific">Desulforamulus aeronauticus DSM 10349</name>
    <dbReference type="NCBI Taxonomy" id="1121421"/>
    <lineage>
        <taxon>Bacteria</taxon>
        <taxon>Bacillati</taxon>
        <taxon>Bacillota</taxon>
        <taxon>Clostridia</taxon>
        <taxon>Eubacteriales</taxon>
        <taxon>Peptococcaceae</taxon>
        <taxon>Desulforamulus</taxon>
    </lineage>
</organism>
<name>A0A1M6UW24_9FIRM</name>
<dbReference type="RefSeq" id="WP_072915838.1">
    <property type="nucleotide sequence ID" value="NZ_FRAR01000022.1"/>
</dbReference>
<dbReference type="Pfam" id="PF08713">
    <property type="entry name" value="DNA_alkylation"/>
    <property type="match status" value="1"/>
</dbReference>
<dbReference type="EMBL" id="FRAR01000022">
    <property type="protein sequence ID" value="SHK73335.1"/>
    <property type="molecule type" value="Genomic_DNA"/>
</dbReference>
<dbReference type="AlphaFoldDB" id="A0A1M6UW24"/>
<gene>
    <name evidence="1" type="ORF">SAMN02745123_02935</name>
</gene>
<evidence type="ECO:0000313" key="1">
    <source>
        <dbReference type="EMBL" id="SHK73335.1"/>
    </source>
</evidence>
<evidence type="ECO:0000313" key="2">
    <source>
        <dbReference type="Proteomes" id="UP000183997"/>
    </source>
</evidence>
<dbReference type="Proteomes" id="UP000183997">
    <property type="component" value="Unassembled WGS sequence"/>
</dbReference>
<sequence length="235" mass="26790">MELNQIMDELKSLGTERTKKIYMSNGAQEPVFGVTISAMKPIFKKLKYNQPLAEQLYATGNYDAMYLAGMIAEPKKMAEEDFNRWIEGAYFYMISDYIVAVTLAETDIAFTVADHWIDSGKELIMSAGWSCYDWLLGTRKDSEFDKDKLLAMLIKVRDTIHNQPNRTKHAMNNFIMSVGISYLPLHEEARKIAQEVGKVDVFKGQTLCQTNVAAQYIQNAVDKGKLGFKRKNVRC</sequence>
<keyword evidence="2" id="KW-1185">Reference proteome</keyword>
<dbReference type="InterPro" id="IPR016024">
    <property type="entry name" value="ARM-type_fold"/>
</dbReference>
<dbReference type="InterPro" id="IPR014825">
    <property type="entry name" value="DNA_alkylation"/>
</dbReference>